<name>A0A6H2H6H1_9BURK</name>
<gene>
    <name evidence="5" type="primary">macA</name>
    <name evidence="5" type="ORF">HC248_00751</name>
</gene>
<dbReference type="GO" id="GO:0015562">
    <property type="term" value="F:efflux transmembrane transporter activity"/>
    <property type="evidence" value="ECO:0007669"/>
    <property type="project" value="TreeGrafter"/>
</dbReference>
<dbReference type="Proteomes" id="UP000502041">
    <property type="component" value="Chromosome"/>
</dbReference>
<evidence type="ECO:0000256" key="1">
    <source>
        <dbReference type="ARBA" id="ARBA00009477"/>
    </source>
</evidence>
<comment type="similarity">
    <text evidence="1">Belongs to the membrane fusion protein (MFP) (TC 8.A.1) family.</text>
</comment>
<dbReference type="Gene3D" id="1.10.287.470">
    <property type="entry name" value="Helix hairpin bin"/>
    <property type="match status" value="1"/>
</dbReference>
<dbReference type="Gene3D" id="2.40.50.100">
    <property type="match status" value="1"/>
</dbReference>
<organism evidence="5 6">
    <name type="scientific">Polaromonas vacuolata</name>
    <dbReference type="NCBI Taxonomy" id="37448"/>
    <lineage>
        <taxon>Bacteria</taxon>
        <taxon>Pseudomonadati</taxon>
        <taxon>Pseudomonadota</taxon>
        <taxon>Betaproteobacteria</taxon>
        <taxon>Burkholderiales</taxon>
        <taxon>Comamonadaceae</taxon>
        <taxon>Polaromonas</taxon>
    </lineage>
</organism>
<dbReference type="RefSeq" id="WP_168921335.1">
    <property type="nucleotide sequence ID" value="NZ_CP051461.1"/>
</dbReference>
<sequence length="391" mass="41447">MHSFKNNRGKWALALVLLLILSAGVWRALDKRATQRQAVASMTTHQLALSTVELAQSDLVRAQVLDISQGVAISGSIKAVNSAVVKARVAGELLNLKVREGDFVKAGQVLAQIDASQYQASLRQTQQQAESAKAQLDIAQRQYANNQALVEQGFISKNSLETSLSSLSAAQSTYKAALAGRDISAKTLDDSLIRAPIAGQISQRLAQTGERLAIDSKIVEIIDLSRLELEASLSAAESLQVAVGQTAELRVEGLSQTLSAQVVRINPSAQAGSRSVLVYLSLPSVPGLRQGMYAQGSLGTSSVRLLALPVSSVRTDKPQPYVQINSNQRIAHRNVQLGVRGMNAGQAVVAVQGVDDQDSVLRGNVGLLSVDLPLRITQPAMTPTSPAVAAP</sequence>
<dbReference type="InterPro" id="IPR006143">
    <property type="entry name" value="RND_pump_MFP"/>
</dbReference>
<dbReference type="GO" id="GO:1990281">
    <property type="term" value="C:efflux pump complex"/>
    <property type="evidence" value="ECO:0007669"/>
    <property type="project" value="TreeGrafter"/>
</dbReference>
<evidence type="ECO:0000313" key="6">
    <source>
        <dbReference type="Proteomes" id="UP000502041"/>
    </source>
</evidence>
<dbReference type="Pfam" id="PF25917">
    <property type="entry name" value="BSH_RND"/>
    <property type="match status" value="1"/>
</dbReference>
<dbReference type="PANTHER" id="PTHR30469">
    <property type="entry name" value="MULTIDRUG RESISTANCE PROTEIN MDTA"/>
    <property type="match status" value="1"/>
</dbReference>
<dbReference type="Gene3D" id="2.40.30.170">
    <property type="match status" value="1"/>
</dbReference>
<dbReference type="Pfam" id="PF25954">
    <property type="entry name" value="Beta-barrel_RND_2"/>
    <property type="match status" value="1"/>
</dbReference>
<dbReference type="KEGG" id="pvac:HC248_00751"/>
<evidence type="ECO:0000313" key="5">
    <source>
        <dbReference type="EMBL" id="QJC55471.1"/>
    </source>
</evidence>
<feature type="domain" description="CusB-like beta-barrel" evidence="4">
    <location>
        <begin position="229"/>
        <end position="301"/>
    </location>
</feature>
<dbReference type="EMBL" id="CP051461">
    <property type="protein sequence ID" value="QJC55471.1"/>
    <property type="molecule type" value="Genomic_DNA"/>
</dbReference>
<evidence type="ECO:0000256" key="2">
    <source>
        <dbReference type="SAM" id="Coils"/>
    </source>
</evidence>
<keyword evidence="6" id="KW-1185">Reference proteome</keyword>
<proteinExistence type="inferred from homology"/>
<keyword evidence="2" id="KW-0175">Coiled coil</keyword>
<reference evidence="5 6" key="1">
    <citation type="submission" date="2020-04" db="EMBL/GenBank/DDBJ databases">
        <title>Complete genome of a Psychrophilic, Marine, Gas Vacuolate Bacterium Polaromonas vacuolata KCTC 22033T.</title>
        <authorList>
            <person name="Hwang K."/>
            <person name="Kim K.M."/>
        </authorList>
    </citation>
    <scope>NUCLEOTIDE SEQUENCE [LARGE SCALE GENOMIC DNA]</scope>
    <source>
        <strain evidence="5 6">KCTC 22033</strain>
    </source>
</reference>
<dbReference type="SUPFAM" id="SSF111369">
    <property type="entry name" value="HlyD-like secretion proteins"/>
    <property type="match status" value="1"/>
</dbReference>
<protein>
    <submittedName>
        <fullName evidence="5">Macrolide export protein MacA</fullName>
    </submittedName>
</protein>
<dbReference type="InterPro" id="IPR058792">
    <property type="entry name" value="Beta-barrel_RND_2"/>
</dbReference>
<feature type="coiled-coil region" evidence="2">
    <location>
        <begin position="115"/>
        <end position="149"/>
    </location>
</feature>
<dbReference type="NCBIfam" id="TIGR01730">
    <property type="entry name" value="RND_mfp"/>
    <property type="match status" value="1"/>
</dbReference>
<feature type="domain" description="Multidrug resistance protein MdtA-like barrel-sandwich hybrid" evidence="3">
    <location>
        <begin position="82"/>
        <end position="210"/>
    </location>
</feature>
<dbReference type="AlphaFoldDB" id="A0A6H2H6H1"/>
<evidence type="ECO:0000259" key="3">
    <source>
        <dbReference type="Pfam" id="PF25917"/>
    </source>
</evidence>
<accession>A0A6H2H6H1</accession>
<dbReference type="InterPro" id="IPR058625">
    <property type="entry name" value="MdtA-like_BSH"/>
</dbReference>
<evidence type="ECO:0000259" key="4">
    <source>
        <dbReference type="Pfam" id="PF25954"/>
    </source>
</evidence>